<evidence type="ECO:0000313" key="2">
    <source>
        <dbReference type="EMBL" id="SOY63914.1"/>
    </source>
</evidence>
<feature type="region of interest" description="Disordered" evidence="1">
    <location>
        <begin position="43"/>
        <end position="90"/>
    </location>
</feature>
<dbReference type="EMBL" id="OFSP01000037">
    <property type="protein sequence ID" value="SOY63914.1"/>
    <property type="molecule type" value="Genomic_DNA"/>
</dbReference>
<reference evidence="2 3" key="1">
    <citation type="submission" date="2018-01" db="EMBL/GenBank/DDBJ databases">
        <authorList>
            <person name="Clerissi C."/>
        </authorList>
    </citation>
    <scope>NUCLEOTIDE SEQUENCE [LARGE SCALE GENOMIC DNA]</scope>
    <source>
        <strain evidence="2">Cupriavidus taiwanensis STM 3521</strain>
    </source>
</reference>
<dbReference type="Proteomes" id="UP000256297">
    <property type="component" value="Chromosome CBM2589_a"/>
</dbReference>
<feature type="compositionally biased region" description="Polar residues" evidence="1">
    <location>
        <begin position="49"/>
        <end position="60"/>
    </location>
</feature>
<comment type="caution">
    <text evidence="2">The sequence shown here is derived from an EMBL/GenBank/DDBJ whole genome shotgun (WGS) entry which is preliminary data.</text>
</comment>
<name>A0A975XAG3_9BURK</name>
<protein>
    <submittedName>
        <fullName evidence="2">Uncharacterized protein</fullName>
    </submittedName>
</protein>
<accession>A0A975XAG3</accession>
<evidence type="ECO:0000313" key="3">
    <source>
        <dbReference type="Proteomes" id="UP000256297"/>
    </source>
</evidence>
<evidence type="ECO:0000256" key="1">
    <source>
        <dbReference type="SAM" id="MobiDB-lite"/>
    </source>
</evidence>
<dbReference type="RefSeq" id="WP_240990267.1">
    <property type="nucleotide sequence ID" value="NZ_LT976857.1"/>
</dbReference>
<gene>
    <name evidence="2" type="ORF">CBM2589_A70087</name>
</gene>
<sequence>MRQDLHLNDLAWAVLPAPRHFLHAGWMLWLSLLLGGCGGGDSAPAAMSVPQQAPSEQSPWAAQGTAPRRDAPAPSSVTDEPAVPLPGSPELAQLDALPHLSSLSEREKAGLLMLLPSRSPAQRMALINMYPSLVRLPEQQKELLLDRLEKIVPITVSQRQ</sequence>
<organism evidence="2 3">
    <name type="scientific">Cupriavidus taiwanensis</name>
    <dbReference type="NCBI Taxonomy" id="164546"/>
    <lineage>
        <taxon>Bacteria</taxon>
        <taxon>Pseudomonadati</taxon>
        <taxon>Pseudomonadota</taxon>
        <taxon>Betaproteobacteria</taxon>
        <taxon>Burkholderiales</taxon>
        <taxon>Burkholderiaceae</taxon>
        <taxon>Cupriavidus</taxon>
    </lineage>
</organism>
<proteinExistence type="predicted"/>
<dbReference type="AlphaFoldDB" id="A0A975XAG3"/>